<dbReference type="Proteomes" id="UP000028824">
    <property type="component" value="Unassembled WGS sequence"/>
</dbReference>
<feature type="transmembrane region" description="Helical" evidence="8">
    <location>
        <begin position="270"/>
        <end position="290"/>
    </location>
</feature>
<dbReference type="OrthoDB" id="369870at2"/>
<dbReference type="NCBIfam" id="TIGR00688">
    <property type="entry name" value="rarD"/>
    <property type="match status" value="1"/>
</dbReference>
<feature type="transmembrane region" description="Helical" evidence="8">
    <location>
        <begin position="149"/>
        <end position="165"/>
    </location>
</feature>
<feature type="transmembrane region" description="Helical" evidence="8">
    <location>
        <begin position="177"/>
        <end position="195"/>
    </location>
</feature>
<evidence type="ECO:0000313" key="10">
    <source>
        <dbReference type="EMBL" id="KFI30952.1"/>
    </source>
</evidence>
<evidence type="ECO:0000259" key="9">
    <source>
        <dbReference type="Pfam" id="PF00892"/>
    </source>
</evidence>
<feature type="transmembrane region" description="Helical" evidence="8">
    <location>
        <begin position="246"/>
        <end position="264"/>
    </location>
</feature>
<evidence type="ECO:0000256" key="5">
    <source>
        <dbReference type="ARBA" id="ARBA00022692"/>
    </source>
</evidence>
<keyword evidence="11" id="KW-1185">Reference proteome</keyword>
<proteinExistence type="inferred from homology"/>
<evidence type="ECO:0000313" key="11">
    <source>
        <dbReference type="Proteomes" id="UP000028824"/>
    </source>
</evidence>
<accession>A0A086Y9K2</accession>
<dbReference type="PANTHER" id="PTHR32322:SF18">
    <property type="entry name" value="S-ADENOSYLMETHIONINE_S-ADENOSYLHOMOCYSTEINE TRANSPORTER"/>
    <property type="match status" value="1"/>
</dbReference>
<dbReference type="InterPro" id="IPR050638">
    <property type="entry name" value="AA-Vitamin_Transporters"/>
</dbReference>
<feature type="transmembrane region" description="Helical" evidence="8">
    <location>
        <begin position="7"/>
        <end position="25"/>
    </location>
</feature>
<dbReference type="InterPro" id="IPR000620">
    <property type="entry name" value="EamA_dom"/>
</dbReference>
<dbReference type="PANTHER" id="PTHR32322">
    <property type="entry name" value="INNER MEMBRANE TRANSPORTER"/>
    <property type="match status" value="1"/>
</dbReference>
<feature type="transmembrane region" description="Helical" evidence="8">
    <location>
        <begin position="71"/>
        <end position="90"/>
    </location>
</feature>
<evidence type="ECO:0000256" key="6">
    <source>
        <dbReference type="ARBA" id="ARBA00022989"/>
    </source>
</evidence>
<feature type="transmembrane region" description="Helical" evidence="8">
    <location>
        <begin position="102"/>
        <end position="119"/>
    </location>
</feature>
<gene>
    <name evidence="10" type="ORF">CG50_04510</name>
</gene>
<keyword evidence="7 8" id="KW-0472">Membrane</keyword>
<name>A0A086Y9K2_9RHOB</name>
<protein>
    <submittedName>
        <fullName evidence="10">RarD protein</fullName>
    </submittedName>
</protein>
<reference evidence="10 11" key="1">
    <citation type="submission" date="2014-03" db="EMBL/GenBank/DDBJ databases">
        <title>Genome of Paenirhodobacter enshiensis DW2-9.</title>
        <authorList>
            <person name="Wang D."/>
            <person name="Wang G."/>
        </authorList>
    </citation>
    <scope>NUCLEOTIDE SEQUENCE [LARGE SCALE GENOMIC DNA]</scope>
    <source>
        <strain evidence="10 11">DW2-9</strain>
    </source>
</reference>
<evidence type="ECO:0000256" key="1">
    <source>
        <dbReference type="ARBA" id="ARBA00004651"/>
    </source>
</evidence>
<dbReference type="InterPro" id="IPR037185">
    <property type="entry name" value="EmrE-like"/>
</dbReference>
<feature type="transmembrane region" description="Helical" evidence="8">
    <location>
        <begin position="45"/>
        <end position="64"/>
    </location>
</feature>
<keyword evidence="3" id="KW-0813">Transport</keyword>
<keyword evidence="5 8" id="KW-0812">Transmembrane</keyword>
<evidence type="ECO:0000256" key="7">
    <source>
        <dbReference type="ARBA" id="ARBA00023136"/>
    </source>
</evidence>
<feature type="transmembrane region" description="Helical" evidence="8">
    <location>
        <begin position="215"/>
        <end position="234"/>
    </location>
</feature>
<organism evidence="10 11">
    <name type="scientific">Paenirhodobacter enshiensis</name>
    <dbReference type="NCBI Taxonomy" id="1105367"/>
    <lineage>
        <taxon>Bacteria</taxon>
        <taxon>Pseudomonadati</taxon>
        <taxon>Pseudomonadota</taxon>
        <taxon>Alphaproteobacteria</taxon>
        <taxon>Rhodobacterales</taxon>
        <taxon>Rhodobacter group</taxon>
        <taxon>Paenirhodobacter</taxon>
    </lineage>
</organism>
<dbReference type="GO" id="GO:0005886">
    <property type="term" value="C:plasma membrane"/>
    <property type="evidence" value="ECO:0007669"/>
    <property type="project" value="UniProtKB-SubCell"/>
</dbReference>
<dbReference type="AlphaFoldDB" id="A0A086Y9K2"/>
<comment type="subcellular location">
    <subcellularLocation>
        <location evidence="1">Cell membrane</location>
        <topology evidence="1">Multi-pass membrane protein</topology>
    </subcellularLocation>
</comment>
<comment type="caution">
    <text evidence="10">The sequence shown here is derived from an EMBL/GenBank/DDBJ whole genome shotgun (WGS) entry which is preliminary data.</text>
</comment>
<dbReference type="InterPro" id="IPR004626">
    <property type="entry name" value="RarD"/>
</dbReference>
<dbReference type="eggNOG" id="COG2962">
    <property type="taxonomic scope" value="Bacteria"/>
</dbReference>
<keyword evidence="6 8" id="KW-1133">Transmembrane helix</keyword>
<evidence type="ECO:0000256" key="8">
    <source>
        <dbReference type="SAM" id="Phobius"/>
    </source>
</evidence>
<dbReference type="RefSeq" id="WP_036634230.1">
    <property type="nucleotide sequence ID" value="NZ_JFZB01000001.1"/>
</dbReference>
<sequence length="299" mass="31644">MSDSVKGFWALLASCAIWGLSGIYYKALSDVPAFEILAHRTVWSVVFLGAVLAVQGGLAGLRAVVLETRTFALVALAALAVSINWVVFIWAEQSGHAVDASLGYFILPLVSVAFGVTLFHERLSRAQVAALTLAAVAVAYMTVEIGSAPWVALSLALSFSLYGVFKKGLAIPSLVSVTAEVALLAPIALVFLLAWEFGWGLPGGKGVFGHDLRATLLLPLSGPLSGVPLLLFSYAAQKVKLSTMGIGFYLNPTLQLLVAVLVFGEPLLHAHVVAFPLIWIALAVYTVAGLRRSRAESRG</sequence>
<evidence type="ECO:0000256" key="4">
    <source>
        <dbReference type="ARBA" id="ARBA00022475"/>
    </source>
</evidence>
<feature type="transmembrane region" description="Helical" evidence="8">
    <location>
        <begin position="126"/>
        <end position="143"/>
    </location>
</feature>
<dbReference type="EMBL" id="JFZB01000001">
    <property type="protein sequence ID" value="KFI30952.1"/>
    <property type="molecule type" value="Genomic_DNA"/>
</dbReference>
<keyword evidence="4" id="KW-1003">Cell membrane</keyword>
<evidence type="ECO:0000256" key="3">
    <source>
        <dbReference type="ARBA" id="ARBA00022448"/>
    </source>
</evidence>
<comment type="similarity">
    <text evidence="2">Belongs to the EamA transporter family.</text>
</comment>
<dbReference type="SUPFAM" id="SSF103481">
    <property type="entry name" value="Multidrug resistance efflux transporter EmrE"/>
    <property type="match status" value="2"/>
</dbReference>
<evidence type="ECO:0000256" key="2">
    <source>
        <dbReference type="ARBA" id="ARBA00007362"/>
    </source>
</evidence>
<dbReference type="Pfam" id="PF00892">
    <property type="entry name" value="EamA"/>
    <property type="match status" value="1"/>
</dbReference>
<feature type="domain" description="EamA" evidence="9">
    <location>
        <begin position="6"/>
        <end position="141"/>
    </location>
</feature>